<accession>A0A5B7H326</accession>
<keyword evidence="1" id="KW-0812">Transmembrane</keyword>
<protein>
    <submittedName>
        <fullName evidence="2">Uncharacterized protein</fullName>
    </submittedName>
</protein>
<feature type="transmembrane region" description="Helical" evidence="1">
    <location>
        <begin position="65"/>
        <end position="83"/>
    </location>
</feature>
<evidence type="ECO:0000313" key="3">
    <source>
        <dbReference type="Proteomes" id="UP000324222"/>
    </source>
</evidence>
<organism evidence="2 3">
    <name type="scientific">Portunus trituberculatus</name>
    <name type="common">Swimming crab</name>
    <name type="synonym">Neptunus trituberculatus</name>
    <dbReference type="NCBI Taxonomy" id="210409"/>
    <lineage>
        <taxon>Eukaryota</taxon>
        <taxon>Metazoa</taxon>
        <taxon>Ecdysozoa</taxon>
        <taxon>Arthropoda</taxon>
        <taxon>Crustacea</taxon>
        <taxon>Multicrustacea</taxon>
        <taxon>Malacostraca</taxon>
        <taxon>Eumalacostraca</taxon>
        <taxon>Eucarida</taxon>
        <taxon>Decapoda</taxon>
        <taxon>Pleocyemata</taxon>
        <taxon>Brachyura</taxon>
        <taxon>Eubrachyura</taxon>
        <taxon>Portunoidea</taxon>
        <taxon>Portunidae</taxon>
        <taxon>Portuninae</taxon>
        <taxon>Portunus</taxon>
    </lineage>
</organism>
<dbReference type="AlphaFoldDB" id="A0A5B7H326"/>
<dbReference type="EMBL" id="VSRR010021883">
    <property type="protein sequence ID" value="MPC64286.1"/>
    <property type="molecule type" value="Genomic_DNA"/>
</dbReference>
<name>A0A5B7H326_PORTR</name>
<keyword evidence="3" id="KW-1185">Reference proteome</keyword>
<keyword evidence="1" id="KW-0472">Membrane</keyword>
<sequence length="131" mass="14208">MQAIHLTKMRLPARTTAKPRCLPVESPARYLSSHARVECPLPWSTSPPSLIPARSIHTRFLITPLLRHPAAAAVIAVVVFVVANDGGRLTFLPSISDKTHKRSLLTFPVMEVRRGVAGEGQAVGDRLAGKT</sequence>
<comment type="caution">
    <text evidence="2">The sequence shown here is derived from an EMBL/GenBank/DDBJ whole genome shotgun (WGS) entry which is preliminary data.</text>
</comment>
<proteinExistence type="predicted"/>
<dbReference type="Proteomes" id="UP000324222">
    <property type="component" value="Unassembled WGS sequence"/>
</dbReference>
<evidence type="ECO:0000256" key="1">
    <source>
        <dbReference type="SAM" id="Phobius"/>
    </source>
</evidence>
<reference evidence="2 3" key="1">
    <citation type="submission" date="2019-05" db="EMBL/GenBank/DDBJ databases">
        <title>Another draft genome of Portunus trituberculatus and its Hox gene families provides insights of decapod evolution.</title>
        <authorList>
            <person name="Jeong J.-H."/>
            <person name="Song I."/>
            <person name="Kim S."/>
            <person name="Choi T."/>
            <person name="Kim D."/>
            <person name="Ryu S."/>
            <person name="Kim W."/>
        </authorList>
    </citation>
    <scope>NUCLEOTIDE SEQUENCE [LARGE SCALE GENOMIC DNA]</scope>
    <source>
        <tissue evidence="2">Muscle</tissue>
    </source>
</reference>
<gene>
    <name evidence="2" type="ORF">E2C01_058399</name>
</gene>
<keyword evidence="1" id="KW-1133">Transmembrane helix</keyword>
<evidence type="ECO:0000313" key="2">
    <source>
        <dbReference type="EMBL" id="MPC64286.1"/>
    </source>
</evidence>